<dbReference type="GO" id="GO:0071949">
    <property type="term" value="F:FAD binding"/>
    <property type="evidence" value="ECO:0007669"/>
    <property type="project" value="InterPro"/>
</dbReference>
<protein>
    <submittedName>
        <fullName evidence="3">FAD-dependent oxidoreductase</fullName>
    </submittedName>
</protein>
<evidence type="ECO:0000313" key="2">
    <source>
        <dbReference type="EMBL" id="AXK46257.1"/>
    </source>
</evidence>
<dbReference type="Proteomes" id="UP000254236">
    <property type="component" value="Chromosome"/>
</dbReference>
<dbReference type="EMBL" id="QSWH01000002">
    <property type="protein sequence ID" value="RRR23997.1"/>
    <property type="molecule type" value="Genomic_DNA"/>
</dbReference>
<keyword evidence="4" id="KW-1185">Reference proteome</keyword>
<dbReference type="KEGG" id="bsau:DWV08_11985"/>
<reference evidence="2 4" key="1">
    <citation type="submission" date="2018-07" db="EMBL/GenBank/DDBJ databases">
        <title>Brachybacterium saurashtrense DSM 23186 genome sequence.</title>
        <authorList>
            <person name="Guo L."/>
        </authorList>
    </citation>
    <scope>NUCLEOTIDE SEQUENCE [LARGE SCALE GENOMIC DNA]</scope>
    <source>
        <strain evidence="2 4">DSM 23186</strain>
    </source>
</reference>
<accession>A0A345YQQ5</accession>
<gene>
    <name evidence="2" type="ORF">DWV08_11985</name>
    <name evidence="3" type="ORF">DXU92_03735</name>
</gene>
<dbReference type="OrthoDB" id="3356051at2"/>
<sequence>MEVTIIGGGIAGLALAHELAPDHDVTVLEASPGPRGGGYMIDFFGPGFLAAERMGVIEELRSRGHVFEGVRYGTPDGAESGRIDVGPLVAAAGGRYFSILRPEVELGLLSVLPGSVDLRYGARAVAVRDAGLEGAGGPRRALVELADGTRVESDLVVACDGVRSLVRERVSPGHGGIVPMGYRVASYLYQDPELAAELGERMLMTDTVGRVGWAYAAGDGRVGAMFAERVDPADTQRPVPDRQRLQRDFAGLHPQVDRALALAPESFYDDLVAQAIAPRWSRGRVVLAGDAAHAPSLLAGQGTSMAFAGAEALARSLRATGPHVEAGLAEYERRFRPTAEKVQRSGRRSASFFTPSSRAQLAVQQILRRAIALPGVSRLATRSLVAP</sequence>
<dbReference type="PRINTS" id="PR00420">
    <property type="entry name" value="RNGMNOXGNASE"/>
</dbReference>
<dbReference type="Pfam" id="PF01494">
    <property type="entry name" value="FAD_binding_3"/>
    <property type="match status" value="1"/>
</dbReference>
<name>A0A345YQQ5_9MICO</name>
<dbReference type="InterPro" id="IPR036188">
    <property type="entry name" value="FAD/NAD-bd_sf"/>
</dbReference>
<evidence type="ECO:0000313" key="4">
    <source>
        <dbReference type="Proteomes" id="UP000254236"/>
    </source>
</evidence>
<dbReference type="SUPFAM" id="SSF51905">
    <property type="entry name" value="FAD/NAD(P)-binding domain"/>
    <property type="match status" value="1"/>
</dbReference>
<reference evidence="3 5" key="2">
    <citation type="submission" date="2018-08" db="EMBL/GenBank/DDBJ databases">
        <title>Brachybacterium saurashtrense DSM 23186.</title>
        <authorList>
            <person name="Li Y."/>
        </authorList>
    </citation>
    <scope>NUCLEOTIDE SEQUENCE [LARGE SCALE GENOMIC DNA]</scope>
    <source>
        <strain evidence="3 5">DSM 23186</strain>
    </source>
</reference>
<dbReference type="InterPro" id="IPR051704">
    <property type="entry name" value="FAD_aromatic-hydroxylase"/>
</dbReference>
<dbReference type="InterPro" id="IPR002938">
    <property type="entry name" value="FAD-bd"/>
</dbReference>
<evidence type="ECO:0000313" key="3">
    <source>
        <dbReference type="EMBL" id="RRR23997.1"/>
    </source>
</evidence>
<evidence type="ECO:0000259" key="1">
    <source>
        <dbReference type="Pfam" id="PF01494"/>
    </source>
</evidence>
<dbReference type="AlphaFoldDB" id="A0A345YQQ5"/>
<feature type="domain" description="FAD-binding" evidence="1">
    <location>
        <begin position="2"/>
        <end position="343"/>
    </location>
</feature>
<dbReference type="RefSeq" id="WP_115414007.1">
    <property type="nucleotide sequence ID" value="NZ_CP031356.1"/>
</dbReference>
<dbReference type="EMBL" id="CP031356">
    <property type="protein sequence ID" value="AXK46257.1"/>
    <property type="molecule type" value="Genomic_DNA"/>
</dbReference>
<proteinExistence type="predicted"/>
<dbReference type="Gene3D" id="3.50.50.60">
    <property type="entry name" value="FAD/NAD(P)-binding domain"/>
    <property type="match status" value="1"/>
</dbReference>
<dbReference type="Proteomes" id="UP000282185">
    <property type="component" value="Unassembled WGS sequence"/>
</dbReference>
<dbReference type="PANTHER" id="PTHR46865">
    <property type="entry name" value="OXIDOREDUCTASE-RELATED"/>
    <property type="match status" value="1"/>
</dbReference>
<organism evidence="3 5">
    <name type="scientific">Brachybacterium saurashtrense</name>
    <dbReference type="NCBI Taxonomy" id="556288"/>
    <lineage>
        <taxon>Bacteria</taxon>
        <taxon>Bacillati</taxon>
        <taxon>Actinomycetota</taxon>
        <taxon>Actinomycetes</taxon>
        <taxon>Micrococcales</taxon>
        <taxon>Dermabacteraceae</taxon>
        <taxon>Brachybacterium</taxon>
    </lineage>
</organism>
<evidence type="ECO:0000313" key="5">
    <source>
        <dbReference type="Proteomes" id="UP000282185"/>
    </source>
</evidence>